<name>A0A0P7YWY6_SCLFO</name>
<evidence type="ECO:0000256" key="6">
    <source>
        <dbReference type="PROSITE-ProRule" id="PRU00124"/>
    </source>
</evidence>
<sequence length="519" mass="55608">MTRCPFERVGEGGEGAAGKTERPMADPLPPLGEGQAAPAAIAVAEEQKDSPPPQGPVLDRPGSAATELVSVTEEDLPALEPQSTAHTGPLSLVPDPDRVPGAVAETPKVLVDSAHPVMPITKVQPFINEDEEPSEKSVRTWFLAHRLELLVAGGLLLTLVFAVGLGVGLSCTGKFRCGSSSRCIRISVQCDGKADCEHGEDELLCVRLSGRSSVLQVRNGRTWNTVCSENWTPALGLSACKQLGYPSKTQCSSGAVTSLKCLECGTRFGFNMRIVGGNLSAPGQFPWQVSLHFERVHLCGGSIVAPRWVVTAAHCVYGFENPALWAVLVGVAEQPVNGAQYLSVDKIFYHSRYRPKWLDYDIALMKLVEPLTFSDLVKPICLPNFGEGFEDGKMCWISGWGATEDGGEASVSLHSARVPLLSSRACSQPGVYQGFISPWMICAGYLEGGVDSCQGDSGGPLACEDSSVFKLVGVTSWGQGCAERNKPGVYTRITLALTWIREQMEREEALDPSPMSSDN</sequence>
<evidence type="ECO:0000256" key="3">
    <source>
        <dbReference type="ARBA" id="ARBA00022825"/>
    </source>
</evidence>
<dbReference type="SMART" id="SM00020">
    <property type="entry name" value="Tryp_SPc"/>
    <property type="match status" value="1"/>
</dbReference>
<proteinExistence type="predicted"/>
<comment type="caution">
    <text evidence="13">The sequence shown here is derived from an EMBL/GenBank/DDBJ whole genome shotgun (WGS) entry which is preliminary data.</text>
</comment>
<evidence type="ECO:0000256" key="4">
    <source>
        <dbReference type="ARBA" id="ARBA00023157"/>
    </source>
</evidence>
<dbReference type="CDD" id="cd00190">
    <property type="entry name" value="Tryp_SPc"/>
    <property type="match status" value="1"/>
</dbReference>
<evidence type="ECO:0000313" key="13">
    <source>
        <dbReference type="EMBL" id="KPP72734.1"/>
    </source>
</evidence>
<dbReference type="EMBL" id="JARO02002404">
    <property type="protein sequence ID" value="KPP72734.1"/>
    <property type="molecule type" value="Genomic_DNA"/>
</dbReference>
<dbReference type="Gene3D" id="3.10.250.10">
    <property type="entry name" value="SRCR-like domain"/>
    <property type="match status" value="1"/>
</dbReference>
<dbReference type="InterPro" id="IPR036055">
    <property type="entry name" value="LDL_receptor-like_sf"/>
</dbReference>
<dbReference type="CDD" id="cd00112">
    <property type="entry name" value="LDLa"/>
    <property type="match status" value="1"/>
</dbReference>
<reference evidence="13 14" key="1">
    <citation type="submission" date="2015-08" db="EMBL/GenBank/DDBJ databases">
        <title>The genome of the Asian arowana (Scleropages formosus).</title>
        <authorList>
            <person name="Tan M.H."/>
            <person name="Gan H.M."/>
            <person name="Croft L.J."/>
            <person name="Austin C.M."/>
        </authorList>
    </citation>
    <scope>NUCLEOTIDE SEQUENCE [LARGE SCALE GENOMIC DNA]</scope>
    <source>
        <strain evidence="13">Aro1</strain>
    </source>
</reference>
<dbReference type="SUPFAM" id="SSF57424">
    <property type="entry name" value="LDL receptor-like module"/>
    <property type="match status" value="1"/>
</dbReference>
<dbReference type="InterPro" id="IPR018114">
    <property type="entry name" value="TRYPSIN_HIS"/>
</dbReference>
<dbReference type="InterPro" id="IPR036772">
    <property type="entry name" value="SRCR-like_dom_sf"/>
</dbReference>
<feature type="disulfide bond" evidence="6">
    <location>
        <begin position="171"/>
        <end position="183"/>
    </location>
</feature>
<dbReference type="InterPro" id="IPR001190">
    <property type="entry name" value="SRCR"/>
</dbReference>
<feature type="domain" description="Peptidase S1" evidence="11">
    <location>
        <begin position="274"/>
        <end position="505"/>
    </location>
</feature>
<dbReference type="SMART" id="SM00202">
    <property type="entry name" value="SR"/>
    <property type="match status" value="1"/>
</dbReference>
<organism evidence="13 14">
    <name type="scientific">Scleropages formosus</name>
    <name type="common">Asian bonytongue</name>
    <name type="synonym">Osteoglossum formosum</name>
    <dbReference type="NCBI Taxonomy" id="113540"/>
    <lineage>
        <taxon>Eukaryota</taxon>
        <taxon>Metazoa</taxon>
        <taxon>Chordata</taxon>
        <taxon>Craniata</taxon>
        <taxon>Vertebrata</taxon>
        <taxon>Euteleostomi</taxon>
        <taxon>Actinopterygii</taxon>
        <taxon>Neopterygii</taxon>
        <taxon>Teleostei</taxon>
        <taxon>Osteoglossocephala</taxon>
        <taxon>Osteoglossomorpha</taxon>
        <taxon>Osteoglossiformes</taxon>
        <taxon>Osteoglossidae</taxon>
        <taxon>Scleropages</taxon>
    </lineage>
</organism>
<dbReference type="InterPro" id="IPR001254">
    <property type="entry name" value="Trypsin_dom"/>
</dbReference>
<dbReference type="Gene3D" id="2.40.10.10">
    <property type="entry name" value="Trypsin-like serine proteases"/>
    <property type="match status" value="1"/>
</dbReference>
<feature type="compositionally biased region" description="Basic and acidic residues" evidence="9">
    <location>
        <begin position="1"/>
        <end position="11"/>
    </location>
</feature>
<feature type="domain" description="SRCR" evidence="12">
    <location>
        <begin position="206"/>
        <end position="244"/>
    </location>
</feature>
<keyword evidence="10 13" id="KW-0812">Transmembrane</keyword>
<evidence type="ECO:0000313" key="14">
    <source>
        <dbReference type="Proteomes" id="UP000034805"/>
    </source>
</evidence>
<dbReference type="STRING" id="113540.ENSSFOP00015005770"/>
<dbReference type="Gene3D" id="4.10.400.10">
    <property type="entry name" value="Low-density Lipoprotein Receptor"/>
    <property type="match status" value="1"/>
</dbReference>
<evidence type="ECO:0000256" key="5">
    <source>
        <dbReference type="ARBA" id="ARBA00023180"/>
    </source>
</evidence>
<dbReference type="PROSITE" id="PS00135">
    <property type="entry name" value="TRYPSIN_SER"/>
    <property type="match status" value="1"/>
</dbReference>
<protein>
    <submittedName>
        <fullName evidence="13">Transmembrane protease serine 3-like</fullName>
    </submittedName>
</protein>
<dbReference type="PANTHER" id="PTHR24252:SF27">
    <property type="entry name" value="TRANSMEMBRANE PROTEASE SERINE 3-LIKE"/>
    <property type="match status" value="1"/>
</dbReference>
<evidence type="ECO:0000259" key="12">
    <source>
        <dbReference type="PROSITE" id="PS50287"/>
    </source>
</evidence>
<dbReference type="InterPro" id="IPR002172">
    <property type="entry name" value="LDrepeatLR_classA_rpt"/>
</dbReference>
<dbReference type="Pfam" id="PF15494">
    <property type="entry name" value="SRCR_2"/>
    <property type="match status" value="1"/>
</dbReference>
<dbReference type="GO" id="GO:0004252">
    <property type="term" value="F:serine-type endopeptidase activity"/>
    <property type="evidence" value="ECO:0007669"/>
    <property type="project" value="InterPro"/>
</dbReference>
<dbReference type="InterPro" id="IPR033116">
    <property type="entry name" value="TRYPSIN_SER"/>
</dbReference>
<dbReference type="InterPro" id="IPR001314">
    <property type="entry name" value="Peptidase_S1A"/>
</dbReference>
<dbReference type="GO" id="GO:0016020">
    <property type="term" value="C:membrane"/>
    <property type="evidence" value="ECO:0007669"/>
    <property type="project" value="InterPro"/>
</dbReference>
<keyword evidence="4 6" id="KW-1015">Disulfide bond</keyword>
<keyword evidence="10" id="KW-0472">Membrane</keyword>
<dbReference type="PROSITE" id="PS01209">
    <property type="entry name" value="LDLRA_1"/>
    <property type="match status" value="1"/>
</dbReference>
<dbReference type="PROSITE" id="PS50068">
    <property type="entry name" value="LDLRA_2"/>
    <property type="match status" value="1"/>
</dbReference>
<dbReference type="AlphaFoldDB" id="A0A0P7YWY6"/>
<keyword evidence="2 8" id="KW-0378">Hydrolase</keyword>
<keyword evidence="3 8" id="KW-0720">Serine protease</keyword>
<keyword evidence="10" id="KW-1133">Transmembrane helix</keyword>
<evidence type="ECO:0000256" key="9">
    <source>
        <dbReference type="SAM" id="MobiDB-lite"/>
    </source>
</evidence>
<feature type="region of interest" description="Disordered" evidence="9">
    <location>
        <begin position="1"/>
        <end position="101"/>
    </location>
</feature>
<dbReference type="SUPFAM" id="SSF56487">
    <property type="entry name" value="SRCR-like"/>
    <property type="match status" value="1"/>
</dbReference>
<dbReference type="PRINTS" id="PR00722">
    <property type="entry name" value="CHYMOTRYPSIN"/>
</dbReference>
<dbReference type="SMART" id="SM00192">
    <property type="entry name" value="LDLa"/>
    <property type="match status" value="1"/>
</dbReference>
<dbReference type="SUPFAM" id="SSF50494">
    <property type="entry name" value="Trypsin-like serine proteases"/>
    <property type="match status" value="1"/>
</dbReference>
<accession>A0A0P7YWY6</accession>
<evidence type="ECO:0000256" key="7">
    <source>
        <dbReference type="PROSITE-ProRule" id="PRU00196"/>
    </source>
</evidence>
<dbReference type="PROSITE" id="PS50240">
    <property type="entry name" value="TRYPSIN_DOM"/>
    <property type="match status" value="1"/>
</dbReference>
<evidence type="ECO:0000256" key="2">
    <source>
        <dbReference type="ARBA" id="ARBA00022801"/>
    </source>
</evidence>
<dbReference type="PROSITE" id="PS50287">
    <property type="entry name" value="SRCR_2"/>
    <property type="match status" value="1"/>
</dbReference>
<dbReference type="GO" id="GO:0006508">
    <property type="term" value="P:proteolysis"/>
    <property type="evidence" value="ECO:0007669"/>
    <property type="project" value="UniProtKB-KW"/>
</dbReference>
<dbReference type="Pfam" id="PF00089">
    <property type="entry name" value="Trypsin"/>
    <property type="match status" value="1"/>
</dbReference>
<keyword evidence="5" id="KW-0325">Glycoprotein</keyword>
<keyword evidence="1 8" id="KW-0645">Protease</keyword>
<comment type="caution">
    <text evidence="7">Lacks conserved residue(s) required for the propagation of feature annotation.</text>
</comment>
<evidence type="ECO:0000259" key="11">
    <source>
        <dbReference type="PROSITE" id="PS50240"/>
    </source>
</evidence>
<feature type="transmembrane region" description="Helical" evidence="10">
    <location>
        <begin position="149"/>
        <end position="169"/>
    </location>
</feature>
<dbReference type="InterPro" id="IPR009003">
    <property type="entry name" value="Peptidase_S1_PA"/>
</dbReference>
<dbReference type="PROSITE" id="PS00134">
    <property type="entry name" value="TRYPSIN_HIS"/>
    <property type="match status" value="1"/>
</dbReference>
<dbReference type="InterPro" id="IPR023415">
    <property type="entry name" value="LDLR_class-A_CS"/>
</dbReference>
<evidence type="ECO:0000256" key="1">
    <source>
        <dbReference type="ARBA" id="ARBA00022670"/>
    </source>
</evidence>
<dbReference type="Proteomes" id="UP000034805">
    <property type="component" value="Unassembled WGS sequence"/>
</dbReference>
<evidence type="ECO:0000256" key="8">
    <source>
        <dbReference type="RuleBase" id="RU363034"/>
    </source>
</evidence>
<feature type="disulfide bond" evidence="6">
    <location>
        <begin position="190"/>
        <end position="205"/>
    </location>
</feature>
<dbReference type="InterPro" id="IPR043504">
    <property type="entry name" value="Peptidase_S1_PA_chymotrypsin"/>
</dbReference>
<dbReference type="PANTHER" id="PTHR24252">
    <property type="entry name" value="ACROSIN-RELATED"/>
    <property type="match status" value="1"/>
</dbReference>
<gene>
    <name evidence="13" type="ORF">Z043_108235</name>
</gene>
<evidence type="ECO:0000256" key="10">
    <source>
        <dbReference type="SAM" id="Phobius"/>
    </source>
</evidence>
<dbReference type="FunFam" id="2.40.10.10:FF:000003">
    <property type="entry name" value="Transmembrane serine protease 3"/>
    <property type="match status" value="1"/>
</dbReference>
<dbReference type="Pfam" id="PF00057">
    <property type="entry name" value="Ldl_recept_a"/>
    <property type="match status" value="1"/>
</dbReference>